<dbReference type="EMBL" id="AP026073">
    <property type="protein sequence ID" value="BDM73137.1"/>
    <property type="molecule type" value="Genomic_DNA"/>
</dbReference>
<feature type="region of interest" description="Disordered" evidence="1">
    <location>
        <begin position="1"/>
        <end position="36"/>
    </location>
</feature>
<evidence type="ECO:0000313" key="3">
    <source>
        <dbReference type="Proteomes" id="UP001059597"/>
    </source>
</evidence>
<evidence type="ECO:0000256" key="1">
    <source>
        <dbReference type="SAM" id="MobiDB-lite"/>
    </source>
</evidence>
<feature type="compositionally biased region" description="Low complexity" evidence="1">
    <location>
        <begin position="1"/>
        <end position="12"/>
    </location>
</feature>
<evidence type="ECO:0000313" key="2">
    <source>
        <dbReference type="EMBL" id="BDM73137.1"/>
    </source>
</evidence>
<name>A0ABM8A380_STRNI</name>
<protein>
    <submittedName>
        <fullName evidence="2">Uncharacterized protein</fullName>
    </submittedName>
</protein>
<keyword evidence="3" id="KW-1185">Reference proteome</keyword>
<gene>
    <name evidence="2" type="ORF">HEK616_66240</name>
</gene>
<dbReference type="Proteomes" id="UP001059597">
    <property type="component" value="Chromosome"/>
</dbReference>
<sequence>MIPGCRGRSGRPSGSGGPLGLGRPVEPAVGVTGRFDRGPSHRFRRAGLRLEAGLPVVRRIVRINA</sequence>
<accession>A0ABM8A380</accession>
<proteinExistence type="predicted"/>
<reference evidence="2" key="1">
    <citation type="submission" date="2022-06" db="EMBL/GenBank/DDBJ databases">
        <title>Complete genome sequence of Streptomyces nigrescens HEK616.</title>
        <authorList>
            <person name="Asamizu S."/>
            <person name="Onaka H."/>
        </authorList>
    </citation>
    <scope>NUCLEOTIDE SEQUENCE</scope>
    <source>
        <strain evidence="2">HEK616</strain>
    </source>
</reference>
<organism evidence="2 3">
    <name type="scientific">Streptomyces nigrescens</name>
    <dbReference type="NCBI Taxonomy" id="1920"/>
    <lineage>
        <taxon>Bacteria</taxon>
        <taxon>Bacillati</taxon>
        <taxon>Actinomycetota</taxon>
        <taxon>Actinomycetes</taxon>
        <taxon>Kitasatosporales</taxon>
        <taxon>Streptomycetaceae</taxon>
        <taxon>Streptomyces</taxon>
    </lineage>
</organism>